<dbReference type="FunFam" id="1.10.30.10:FF:000038">
    <property type="entry name" value="High mobility group box 4"/>
    <property type="match status" value="1"/>
</dbReference>
<evidence type="ECO:0000259" key="4">
    <source>
        <dbReference type="PROSITE" id="PS50118"/>
    </source>
</evidence>
<dbReference type="PROSITE" id="PS50118">
    <property type="entry name" value="HMG_BOX_2"/>
    <property type="match status" value="1"/>
</dbReference>
<feature type="domain" description="HMG box" evidence="4">
    <location>
        <begin position="9"/>
        <end position="86"/>
    </location>
</feature>
<dbReference type="Pfam" id="PF09011">
    <property type="entry name" value="HMG_box_2"/>
    <property type="match status" value="1"/>
</dbReference>
<evidence type="ECO:0000256" key="1">
    <source>
        <dbReference type="ARBA" id="ARBA00023125"/>
    </source>
</evidence>
<evidence type="ECO:0000313" key="6">
    <source>
        <dbReference type="Proteomes" id="UP000234681"/>
    </source>
</evidence>
<dbReference type="GO" id="GO:0003677">
    <property type="term" value="F:DNA binding"/>
    <property type="evidence" value="ECO:0007669"/>
    <property type="project" value="UniProtKB-UniRule"/>
</dbReference>
<protein>
    <submittedName>
        <fullName evidence="5">RCG64194</fullName>
    </submittedName>
</protein>
<sequence>MGKGAQLRPKVNVFSYIEFMLDFRREMNEQQPNTYHDFAEFSRKSSEKWHHSQQKWRSILKHDKAKYEALAKLCKDRYKEEMRNYTGTRRKKRRDDMAPWKPPSSLLLFSLDHFDQQKKENTNWTVVEMAKAARKMWSMSANLDKIPMKRMQ</sequence>
<evidence type="ECO:0000313" key="5">
    <source>
        <dbReference type="EMBL" id="EDL85174.1"/>
    </source>
</evidence>
<dbReference type="PANTHER" id="PTHR48112:SF7">
    <property type="entry name" value="HIGH MOBILITY GROUP PROTEIN B4"/>
    <property type="match status" value="1"/>
</dbReference>
<keyword evidence="1 3" id="KW-0238">DNA-binding</keyword>
<dbReference type="InterPro" id="IPR050342">
    <property type="entry name" value="HMGB"/>
</dbReference>
<dbReference type="InterPro" id="IPR036910">
    <property type="entry name" value="HMG_box_dom_sf"/>
</dbReference>
<evidence type="ECO:0000256" key="3">
    <source>
        <dbReference type="PROSITE-ProRule" id="PRU00267"/>
    </source>
</evidence>
<name>A6KGA5_RAT</name>
<dbReference type="Gene3D" id="1.10.30.10">
    <property type="entry name" value="High mobility group box domain"/>
    <property type="match status" value="2"/>
</dbReference>
<dbReference type="EMBL" id="CH474047">
    <property type="protein sequence ID" value="EDL85174.1"/>
    <property type="molecule type" value="Genomic_DNA"/>
</dbReference>
<organism evidence="5 6">
    <name type="scientific">Rattus norvegicus</name>
    <name type="common">Rat</name>
    <dbReference type="NCBI Taxonomy" id="10116"/>
    <lineage>
        <taxon>Eukaryota</taxon>
        <taxon>Metazoa</taxon>
        <taxon>Chordata</taxon>
        <taxon>Craniata</taxon>
        <taxon>Vertebrata</taxon>
        <taxon>Euteleostomi</taxon>
        <taxon>Mammalia</taxon>
        <taxon>Eutheria</taxon>
        <taxon>Euarchontoglires</taxon>
        <taxon>Glires</taxon>
        <taxon>Rodentia</taxon>
        <taxon>Myomorpha</taxon>
        <taxon>Muroidea</taxon>
        <taxon>Muridae</taxon>
        <taxon>Murinae</taxon>
        <taxon>Rattus</taxon>
    </lineage>
</organism>
<dbReference type="PANTHER" id="PTHR48112">
    <property type="entry name" value="HIGH MOBILITY GROUP PROTEIN DSP1"/>
    <property type="match status" value="1"/>
</dbReference>
<gene>
    <name evidence="5" type="ORF">rCG_64194</name>
</gene>
<dbReference type="AlphaFoldDB" id="A6KGA5"/>
<accession>A6KGA5</accession>
<proteinExistence type="predicted"/>
<dbReference type="SUPFAM" id="SSF47095">
    <property type="entry name" value="HMG-box"/>
    <property type="match status" value="2"/>
</dbReference>
<dbReference type="InterPro" id="IPR009071">
    <property type="entry name" value="HMG_box_dom"/>
</dbReference>
<dbReference type="GO" id="GO:0005634">
    <property type="term" value="C:nucleus"/>
    <property type="evidence" value="ECO:0007669"/>
    <property type="project" value="UniProtKB-UniRule"/>
</dbReference>
<evidence type="ECO:0000256" key="2">
    <source>
        <dbReference type="ARBA" id="ARBA00023242"/>
    </source>
</evidence>
<feature type="DNA-binding region" description="HMG box" evidence="3">
    <location>
        <begin position="9"/>
        <end position="86"/>
    </location>
</feature>
<reference evidence="5 6" key="1">
    <citation type="submission" date="2005-09" db="EMBL/GenBank/DDBJ databases">
        <authorList>
            <person name="Mural R.J."/>
            <person name="Li P.W."/>
            <person name="Adams M.D."/>
            <person name="Amanatides P.G."/>
            <person name="Baden-Tillson H."/>
            <person name="Barnstead M."/>
            <person name="Chin S.H."/>
            <person name="Dew I."/>
            <person name="Evans C.A."/>
            <person name="Ferriera S."/>
            <person name="Flanigan M."/>
            <person name="Fosler C."/>
            <person name="Glodek A."/>
            <person name="Gu Z."/>
            <person name="Holt R.A."/>
            <person name="Jennings D."/>
            <person name="Kraft C.L."/>
            <person name="Lu F."/>
            <person name="Nguyen T."/>
            <person name="Nusskern D.R."/>
            <person name="Pfannkoch C.M."/>
            <person name="Sitter C."/>
            <person name="Sutton G.G."/>
            <person name="Venter J.C."/>
            <person name="Wang Z."/>
            <person name="Woodage T."/>
            <person name="Zheng X.H."/>
            <person name="Zhong F."/>
        </authorList>
    </citation>
    <scope>NUCLEOTIDE SEQUENCE [LARGE SCALE GENOMIC DNA]</scope>
    <source>
        <strain>BN</strain>
        <strain evidence="6">Sprague-Dawley</strain>
    </source>
</reference>
<dbReference type="Proteomes" id="UP000234681">
    <property type="component" value="Chromosome X"/>
</dbReference>
<keyword evidence="2 3" id="KW-0539">Nucleus</keyword>